<feature type="transmembrane region" description="Helical" evidence="7">
    <location>
        <begin position="278"/>
        <end position="300"/>
    </location>
</feature>
<gene>
    <name evidence="8" type="ORF">BWQ96_05825</name>
</gene>
<dbReference type="GO" id="GO:0072657">
    <property type="term" value="P:protein localization to membrane"/>
    <property type="evidence" value="ECO:0007669"/>
    <property type="project" value="TreeGrafter"/>
</dbReference>
<evidence type="ECO:0000256" key="3">
    <source>
        <dbReference type="ARBA" id="ARBA00022692"/>
    </source>
</evidence>
<reference evidence="8 9" key="1">
    <citation type="journal article" date="2018" name="Mol. Biol. Evol.">
        <title>Analysis of the draft genome of the red seaweed Gracilariopsis chorda provides insights into genome size evolution in Rhodophyta.</title>
        <authorList>
            <person name="Lee J."/>
            <person name="Yang E.C."/>
            <person name="Graf L."/>
            <person name="Yang J.H."/>
            <person name="Qiu H."/>
            <person name="Zel Zion U."/>
            <person name="Chan C.X."/>
            <person name="Stephens T.G."/>
            <person name="Weber A.P.M."/>
            <person name="Boo G.H."/>
            <person name="Boo S.M."/>
            <person name="Kim K.M."/>
            <person name="Shin Y."/>
            <person name="Jung M."/>
            <person name="Lee S.J."/>
            <person name="Yim H.S."/>
            <person name="Lee J.H."/>
            <person name="Bhattacharya D."/>
            <person name="Yoon H.S."/>
        </authorList>
    </citation>
    <scope>NUCLEOTIDE SEQUENCE [LARGE SCALE GENOMIC DNA]</scope>
    <source>
        <strain evidence="8 9">SKKU-2015</strain>
        <tissue evidence="8">Whole body</tissue>
    </source>
</reference>
<keyword evidence="4 7" id="KW-0732">Signal</keyword>
<dbReference type="EMBL" id="NBIV01000092">
    <property type="protein sequence ID" value="PXF44382.1"/>
    <property type="molecule type" value="Genomic_DNA"/>
</dbReference>
<feature type="transmembrane region" description="Helical" evidence="7">
    <location>
        <begin position="538"/>
        <end position="562"/>
    </location>
</feature>
<keyword evidence="6 7" id="KW-0472">Membrane</keyword>
<comment type="caution">
    <text evidence="8">The sequence shown here is derived from an EMBL/GenBank/DDBJ whole genome shotgun (WGS) entry which is preliminary data.</text>
</comment>
<feature type="transmembrane region" description="Helical" evidence="7">
    <location>
        <begin position="571"/>
        <end position="592"/>
    </location>
</feature>
<feature type="transmembrane region" description="Helical" evidence="7">
    <location>
        <begin position="382"/>
        <end position="401"/>
    </location>
</feature>
<dbReference type="PANTHER" id="PTHR10766">
    <property type="entry name" value="TRANSMEMBRANE 9 SUPERFAMILY PROTEIN"/>
    <property type="match status" value="1"/>
</dbReference>
<keyword evidence="5 7" id="KW-1133">Transmembrane helix</keyword>
<evidence type="ECO:0000256" key="5">
    <source>
        <dbReference type="ARBA" id="ARBA00022989"/>
    </source>
</evidence>
<keyword evidence="9" id="KW-1185">Reference proteome</keyword>
<feature type="transmembrane region" description="Helical" evidence="7">
    <location>
        <begin position="343"/>
        <end position="370"/>
    </location>
</feature>
<feature type="chain" id="PRO_5015798444" description="Transmembrane 9 superfamily member" evidence="7">
    <location>
        <begin position="27"/>
        <end position="648"/>
    </location>
</feature>
<name>A0A2V3IQJ9_9FLOR</name>
<dbReference type="Pfam" id="PF02990">
    <property type="entry name" value="EMP70"/>
    <property type="match status" value="1"/>
</dbReference>
<comment type="similarity">
    <text evidence="2 7">Belongs to the nonaspanin (TM9SF) (TC 9.A.2) family.</text>
</comment>
<dbReference type="OrthoDB" id="1666796at2759"/>
<comment type="subcellular location">
    <subcellularLocation>
        <location evidence="1">Membrane</location>
        <topology evidence="1">Multi-pass membrane protein</topology>
    </subcellularLocation>
</comment>
<feature type="transmembrane region" description="Helical" evidence="7">
    <location>
        <begin position="453"/>
        <end position="476"/>
    </location>
</feature>
<evidence type="ECO:0000256" key="7">
    <source>
        <dbReference type="RuleBase" id="RU363079"/>
    </source>
</evidence>
<evidence type="ECO:0000256" key="4">
    <source>
        <dbReference type="ARBA" id="ARBA00022729"/>
    </source>
</evidence>
<keyword evidence="3 7" id="KW-0812">Transmembrane</keyword>
<dbReference type="Proteomes" id="UP000247409">
    <property type="component" value="Unassembled WGS sequence"/>
</dbReference>
<feature type="transmembrane region" description="Helical" evidence="7">
    <location>
        <begin position="505"/>
        <end position="526"/>
    </location>
</feature>
<evidence type="ECO:0000256" key="1">
    <source>
        <dbReference type="ARBA" id="ARBA00004141"/>
    </source>
</evidence>
<dbReference type="AlphaFoldDB" id="A0A2V3IQJ9"/>
<dbReference type="InterPro" id="IPR004240">
    <property type="entry name" value="EMP70"/>
</dbReference>
<proteinExistence type="inferred from homology"/>
<feature type="transmembrane region" description="Helical" evidence="7">
    <location>
        <begin position="612"/>
        <end position="638"/>
    </location>
</feature>
<dbReference type="GO" id="GO:0016020">
    <property type="term" value="C:membrane"/>
    <property type="evidence" value="ECO:0007669"/>
    <property type="project" value="UniProtKB-SubCell"/>
</dbReference>
<feature type="transmembrane region" description="Helical" evidence="7">
    <location>
        <begin position="413"/>
        <end position="441"/>
    </location>
</feature>
<sequence length="648" mass="72155">MKLPSAYAFLFVLLLSLISSPQLSVAALLPGLSANDFTRDEPLNIFANKMVSNENRIPYDYFTLPFCLPSAQRKRAVKSSRDQGRLGIGQILQGERSRLVPYDVRLLQDVRCAQVCNASFSLEDVNLLVSRIAKNYRVRLTLDELPVVVRWNKTYTLGYPLGDNTASKGEVHVINHLSFTIMYHIPDEYESLAAAAYKRQEKVYRIVGFEVSPASVSSSDCPSAESRAPFAIPAARGKRTATQIPFTYSVRFVESRVRWSSRFDTLLKVSRERQKMQLFAISNSIMLAIVLTASLAVVLFRTLRRDCARFGLSASDLIDDFNDDFDNDVGWRMLRGDVFRAPAAAGMLSVLCGSGAQLVIVTFVTLLFALLGIVSPHRRGDLITGLIIIWVASSGFGGYVAARLHKAMGGVRWKLVTFGVALVLPGIAFSTFFVINLFLWMMGSTGAAPFLTIFMLLFLWLGVSVPLAFAGTYAGYRRKSYDFPVRTNQIPRPIPLQPSYLRAPYVHLLAGILPFGVVCIELRVILNSVYLDEFYHFFGFLVAVFTLLAITCAEVSVVVVFVKLSNSDYGWWWNSWFASSTSGAYVFLYSIYYLLTSPGADPKNVVSNFLFIAYSVIASLCFSLLTGTIGFMSSLAFVRRIYSDSIDD</sequence>
<protein>
    <recommendedName>
        <fullName evidence="7">Transmembrane 9 superfamily member</fullName>
    </recommendedName>
</protein>
<evidence type="ECO:0000313" key="8">
    <source>
        <dbReference type="EMBL" id="PXF44382.1"/>
    </source>
</evidence>
<evidence type="ECO:0000313" key="9">
    <source>
        <dbReference type="Proteomes" id="UP000247409"/>
    </source>
</evidence>
<evidence type="ECO:0000256" key="2">
    <source>
        <dbReference type="ARBA" id="ARBA00005227"/>
    </source>
</evidence>
<feature type="signal peptide" evidence="7">
    <location>
        <begin position="1"/>
        <end position="26"/>
    </location>
</feature>
<accession>A0A2V3IQJ9</accession>
<evidence type="ECO:0000256" key="6">
    <source>
        <dbReference type="ARBA" id="ARBA00023136"/>
    </source>
</evidence>
<organism evidence="8 9">
    <name type="scientific">Gracilariopsis chorda</name>
    <dbReference type="NCBI Taxonomy" id="448386"/>
    <lineage>
        <taxon>Eukaryota</taxon>
        <taxon>Rhodophyta</taxon>
        <taxon>Florideophyceae</taxon>
        <taxon>Rhodymeniophycidae</taxon>
        <taxon>Gracilariales</taxon>
        <taxon>Gracilariaceae</taxon>
        <taxon>Gracilariopsis</taxon>
    </lineage>
</organism>